<feature type="region of interest" description="Disordered" evidence="1">
    <location>
        <begin position="1"/>
        <end position="37"/>
    </location>
</feature>
<organism evidence="3 4">
    <name type="scientific">Byssothecium circinans</name>
    <dbReference type="NCBI Taxonomy" id="147558"/>
    <lineage>
        <taxon>Eukaryota</taxon>
        <taxon>Fungi</taxon>
        <taxon>Dikarya</taxon>
        <taxon>Ascomycota</taxon>
        <taxon>Pezizomycotina</taxon>
        <taxon>Dothideomycetes</taxon>
        <taxon>Pleosporomycetidae</taxon>
        <taxon>Pleosporales</taxon>
        <taxon>Massarineae</taxon>
        <taxon>Massarinaceae</taxon>
        <taxon>Byssothecium</taxon>
    </lineage>
</organism>
<proteinExistence type="predicted"/>
<keyword evidence="2" id="KW-0812">Transmembrane</keyword>
<evidence type="ECO:0000256" key="1">
    <source>
        <dbReference type="SAM" id="MobiDB-lite"/>
    </source>
</evidence>
<reference evidence="3" key="1">
    <citation type="journal article" date="2020" name="Stud. Mycol.">
        <title>101 Dothideomycetes genomes: a test case for predicting lifestyles and emergence of pathogens.</title>
        <authorList>
            <person name="Haridas S."/>
            <person name="Albert R."/>
            <person name="Binder M."/>
            <person name="Bloem J."/>
            <person name="Labutti K."/>
            <person name="Salamov A."/>
            <person name="Andreopoulos B."/>
            <person name="Baker S."/>
            <person name="Barry K."/>
            <person name="Bills G."/>
            <person name="Bluhm B."/>
            <person name="Cannon C."/>
            <person name="Castanera R."/>
            <person name="Culley D."/>
            <person name="Daum C."/>
            <person name="Ezra D."/>
            <person name="Gonzalez J."/>
            <person name="Henrissat B."/>
            <person name="Kuo A."/>
            <person name="Liang C."/>
            <person name="Lipzen A."/>
            <person name="Lutzoni F."/>
            <person name="Magnuson J."/>
            <person name="Mondo S."/>
            <person name="Nolan M."/>
            <person name="Ohm R."/>
            <person name="Pangilinan J."/>
            <person name="Park H.-J."/>
            <person name="Ramirez L."/>
            <person name="Alfaro M."/>
            <person name="Sun H."/>
            <person name="Tritt A."/>
            <person name="Yoshinaga Y."/>
            <person name="Zwiers L.-H."/>
            <person name="Turgeon B."/>
            <person name="Goodwin S."/>
            <person name="Spatafora J."/>
            <person name="Crous P."/>
            <person name="Grigoriev I."/>
        </authorList>
    </citation>
    <scope>NUCLEOTIDE SEQUENCE</scope>
    <source>
        <strain evidence="3">CBS 675.92</strain>
    </source>
</reference>
<keyword evidence="2" id="KW-1133">Transmembrane helix</keyword>
<feature type="transmembrane region" description="Helical" evidence="2">
    <location>
        <begin position="641"/>
        <end position="663"/>
    </location>
</feature>
<dbReference type="Proteomes" id="UP000800035">
    <property type="component" value="Unassembled WGS sequence"/>
</dbReference>
<protein>
    <submittedName>
        <fullName evidence="3">Uncharacterized protein</fullName>
    </submittedName>
</protein>
<sequence length="694" mass="77936">MASSDTKYKRVSTSGEAVVASDSVQGSSENPEGPREPSRERFWIRAISCIIFPPLFVAYFIWTYVEFLRPESRRRDSNSLFPDGTLIWWSWFVIGALGLNVSTYVLAGVEAGMLMAPRFGALSVDQLALHKDKPWSKISGWVQIIRALLTKDKKDKTLSWIWFPLFALSFLSWAFVFTGLTMETEDSFRPGKRPGLNVVGVNSTSFNARSTFSVLDAAFQNWGQAQEAHIPGSGALYFSPGRANNFNMTRRNTFPSRTEQPVFLAPQAELPVTGEAWGLMLQYQCKPITRFSDLKFLNRRFNSSTPGYIYGNEVNNSTESWRPLLDPDVPPHIFYNIPGLSPATISLLPPKKVDIYQNIYLIAEVAISNGVSSLYHENSGYAAAASHGIKDEDVLEIALWQFLQGPTMDRFDGDPAWFKDTIPELKGEHFIRWPHLNTTVDNTTTALHAIAVQCTSSSEAGTARLDGIAGTFHDFRPKDTGLDHDEAGFYGIPRFSKAVPAMFLPGIRGAYVNGAESYDRLSWEYQWLPSDSDHPYYNVPVTDHIYPTQNYTSVNWRTPLMESANLPVNLSENSMAEADFTSYTRPLRPSELQHAMEKAHKLVAASLMFHRFSTPAKAWTDPNLIACGPWTMLVPGKVPPLLVVVLLVLWAVGCVVLGALYGFRKRWDAFFSVKSMYWYCVKIANVKPEEVMRS</sequence>
<name>A0A6A5UFF3_9PLEO</name>
<keyword evidence="4" id="KW-1185">Reference proteome</keyword>
<dbReference type="OrthoDB" id="5287717at2759"/>
<feature type="transmembrane region" description="Helical" evidence="2">
    <location>
        <begin position="160"/>
        <end position="180"/>
    </location>
</feature>
<keyword evidence="2" id="KW-0472">Membrane</keyword>
<accession>A0A6A5UFF3</accession>
<dbReference type="EMBL" id="ML976980">
    <property type="protein sequence ID" value="KAF1961636.1"/>
    <property type="molecule type" value="Genomic_DNA"/>
</dbReference>
<feature type="transmembrane region" description="Helical" evidence="2">
    <location>
        <begin position="42"/>
        <end position="65"/>
    </location>
</feature>
<feature type="transmembrane region" description="Helical" evidence="2">
    <location>
        <begin position="85"/>
        <end position="109"/>
    </location>
</feature>
<feature type="compositionally biased region" description="Polar residues" evidence="1">
    <location>
        <begin position="1"/>
        <end position="15"/>
    </location>
</feature>
<evidence type="ECO:0000313" key="4">
    <source>
        <dbReference type="Proteomes" id="UP000800035"/>
    </source>
</evidence>
<evidence type="ECO:0000313" key="3">
    <source>
        <dbReference type="EMBL" id="KAF1961636.1"/>
    </source>
</evidence>
<dbReference type="AlphaFoldDB" id="A0A6A5UFF3"/>
<evidence type="ECO:0000256" key="2">
    <source>
        <dbReference type="SAM" id="Phobius"/>
    </source>
</evidence>
<gene>
    <name evidence="3" type="ORF">CC80DRAFT_531497</name>
</gene>